<dbReference type="AlphaFoldDB" id="J9EXB1"/>
<accession>J9EXB1</accession>
<reference evidence="2" key="1">
    <citation type="submission" date="2012-08" db="EMBL/GenBank/DDBJ databases">
        <title>The Genome Sequence of Wuchereria bancrofti.</title>
        <authorList>
            <person name="Nutman T.B."/>
            <person name="Fink D.L."/>
            <person name="Russ C."/>
            <person name="Young S."/>
            <person name="Zeng Q."/>
            <person name="Koehrsen M."/>
            <person name="Alvarado L."/>
            <person name="Berlin A."/>
            <person name="Chapman S.B."/>
            <person name="Chen Z."/>
            <person name="Freedman E."/>
            <person name="Gellesch M."/>
            <person name="Goldberg J."/>
            <person name="Griggs A."/>
            <person name="Gujja S."/>
            <person name="Heilman E.R."/>
            <person name="Heiman D."/>
            <person name="Hepburn T."/>
            <person name="Howarth C."/>
            <person name="Jen D."/>
            <person name="Larson L."/>
            <person name="Lewis B."/>
            <person name="Mehta T."/>
            <person name="Park D."/>
            <person name="Pearson M."/>
            <person name="Roberts A."/>
            <person name="Saif S."/>
            <person name="Shea T."/>
            <person name="Shenoy N."/>
            <person name="Sisk P."/>
            <person name="Stolte C."/>
            <person name="Sykes S."/>
            <person name="Walk T."/>
            <person name="White J."/>
            <person name="Yandava C."/>
            <person name="Haas B."/>
            <person name="Henn M.R."/>
            <person name="Nusbaum C."/>
            <person name="Birren B."/>
        </authorList>
    </citation>
    <scope>NUCLEOTIDE SEQUENCE [LARGE SCALE GENOMIC DNA]</scope>
    <source>
        <strain evidence="2">NA</strain>
    </source>
</reference>
<organism evidence="1 2">
    <name type="scientific">Wuchereria bancrofti</name>
    <dbReference type="NCBI Taxonomy" id="6293"/>
    <lineage>
        <taxon>Eukaryota</taxon>
        <taxon>Metazoa</taxon>
        <taxon>Ecdysozoa</taxon>
        <taxon>Nematoda</taxon>
        <taxon>Chromadorea</taxon>
        <taxon>Rhabditida</taxon>
        <taxon>Spirurina</taxon>
        <taxon>Spiruromorpha</taxon>
        <taxon>Filarioidea</taxon>
        <taxon>Onchocercidae</taxon>
        <taxon>Wuchereria</taxon>
    </lineage>
</organism>
<sequence>MFWIFPFNFAENSEMKLFLERANQGFTVLPRILLWDQSRIYIKIGDCVITCGVFKNKVDFRSEKYLKSGKLRDDNDRSGQVSVRHMQQWSVWWVGNKEKTRTATIRVMWRKTVVPI</sequence>
<dbReference type="EMBL" id="ADBV01000449">
    <property type="protein sequence ID" value="EJW87246.1"/>
    <property type="molecule type" value="Genomic_DNA"/>
</dbReference>
<gene>
    <name evidence="1" type="ORF">WUBG_01843</name>
</gene>
<dbReference type="Proteomes" id="UP000004810">
    <property type="component" value="Unassembled WGS sequence"/>
</dbReference>
<proteinExistence type="predicted"/>
<name>J9EXB1_WUCBA</name>
<protein>
    <submittedName>
        <fullName evidence="1">Uncharacterized protein</fullName>
    </submittedName>
</protein>
<evidence type="ECO:0000313" key="2">
    <source>
        <dbReference type="Proteomes" id="UP000004810"/>
    </source>
</evidence>
<evidence type="ECO:0000313" key="1">
    <source>
        <dbReference type="EMBL" id="EJW87246.1"/>
    </source>
</evidence>
<comment type="caution">
    <text evidence="1">The sequence shown here is derived from an EMBL/GenBank/DDBJ whole genome shotgun (WGS) entry which is preliminary data.</text>
</comment>